<feature type="compositionally biased region" description="Basic and acidic residues" evidence="13">
    <location>
        <begin position="2783"/>
        <end position="2792"/>
    </location>
</feature>
<dbReference type="Proteomes" id="UP000005203">
    <property type="component" value="Linkage group LG3"/>
</dbReference>
<dbReference type="PANTHER" id="PTHR45685">
    <property type="entry name" value="HELICASE SRCAP-RELATED"/>
    <property type="match status" value="1"/>
</dbReference>
<evidence type="ECO:0000256" key="2">
    <source>
        <dbReference type="ARBA" id="ARBA00009220"/>
    </source>
</evidence>
<accession>A0A7M7IEK4</accession>
<evidence type="ECO:0000256" key="12">
    <source>
        <dbReference type="ARBA" id="ARBA00023242"/>
    </source>
</evidence>
<evidence type="ECO:0000256" key="10">
    <source>
        <dbReference type="ARBA" id="ARBA00023125"/>
    </source>
</evidence>
<dbReference type="InterPro" id="IPR049730">
    <property type="entry name" value="SNF2/RAD54-like_C"/>
</dbReference>
<accession>A0A8B7KHS4</accession>
<keyword evidence="10" id="KW-0238">DNA-binding</keyword>
<feature type="region of interest" description="Disordered" evidence="13">
    <location>
        <begin position="2643"/>
        <end position="2888"/>
    </location>
</feature>
<dbReference type="GO" id="GO:0140096">
    <property type="term" value="F:catalytic activity, acting on a protein"/>
    <property type="evidence" value="ECO:0007669"/>
    <property type="project" value="UniProtKB-ARBA"/>
</dbReference>
<feature type="compositionally biased region" description="Polar residues" evidence="13">
    <location>
        <begin position="2842"/>
        <end position="2852"/>
    </location>
</feature>
<feature type="domain" description="Helicase ATP-binding" evidence="14">
    <location>
        <begin position="889"/>
        <end position="1054"/>
    </location>
</feature>
<dbReference type="GO" id="GO:0010557">
    <property type="term" value="P:positive regulation of macromolecule biosynthetic process"/>
    <property type="evidence" value="ECO:0007669"/>
    <property type="project" value="UniProtKB-ARBA"/>
</dbReference>
<feature type="compositionally biased region" description="Acidic residues" evidence="13">
    <location>
        <begin position="778"/>
        <end position="802"/>
    </location>
</feature>
<evidence type="ECO:0000256" key="4">
    <source>
        <dbReference type="ARBA" id="ARBA00022741"/>
    </source>
</evidence>
<feature type="compositionally biased region" description="Basic and acidic residues" evidence="13">
    <location>
        <begin position="1505"/>
        <end position="1516"/>
    </location>
</feature>
<feature type="compositionally biased region" description="Polar residues" evidence="13">
    <location>
        <begin position="2132"/>
        <end position="2146"/>
    </location>
</feature>
<feature type="compositionally biased region" description="Polar residues" evidence="13">
    <location>
        <begin position="2647"/>
        <end position="2661"/>
    </location>
</feature>
<keyword evidence="8" id="KW-0156">Chromatin regulator</keyword>
<keyword evidence="4" id="KW-0547">Nucleotide-binding</keyword>
<protein>
    <submittedName>
        <fullName evidence="19 20">Helicase domino isoform X1</fullName>
    </submittedName>
</protein>
<keyword evidence="5" id="KW-0378">Hydrolase</keyword>
<evidence type="ECO:0000256" key="5">
    <source>
        <dbReference type="ARBA" id="ARBA00022801"/>
    </source>
</evidence>
<feature type="compositionally biased region" description="Basic and acidic residues" evidence="13">
    <location>
        <begin position="719"/>
        <end position="740"/>
    </location>
</feature>
<feature type="compositionally biased region" description="Basic and acidic residues" evidence="13">
    <location>
        <begin position="2859"/>
        <end position="2870"/>
    </location>
</feature>
<dbReference type="Pfam" id="PF00176">
    <property type="entry name" value="SNF2-rel_dom"/>
    <property type="match status" value="1"/>
</dbReference>
<dbReference type="Pfam" id="PF00271">
    <property type="entry name" value="Helicase_C"/>
    <property type="match status" value="1"/>
</dbReference>
<dbReference type="SMART" id="SM00490">
    <property type="entry name" value="HELICc"/>
    <property type="match status" value="1"/>
</dbReference>
<feature type="region of interest" description="Disordered" evidence="13">
    <location>
        <begin position="2012"/>
        <end position="2149"/>
    </location>
</feature>
<feature type="compositionally biased region" description="Polar residues" evidence="13">
    <location>
        <begin position="2519"/>
        <end position="2532"/>
    </location>
</feature>
<dbReference type="PROSITE" id="PS51192">
    <property type="entry name" value="HELICASE_ATP_BIND_1"/>
    <property type="match status" value="1"/>
</dbReference>
<feature type="compositionally biased region" description="Acidic residues" evidence="13">
    <location>
        <begin position="2069"/>
        <end position="2094"/>
    </location>
</feature>
<dbReference type="PANTHER" id="PTHR45685:SF1">
    <property type="entry name" value="HELICASE SRCAP"/>
    <property type="match status" value="1"/>
</dbReference>
<dbReference type="InterPro" id="IPR050520">
    <property type="entry name" value="INO80/SWR1_helicase"/>
</dbReference>
<feature type="domain" description="Helicase C-terminal" evidence="15">
    <location>
        <begin position="1694"/>
        <end position="1844"/>
    </location>
</feature>
<keyword evidence="7" id="KW-0067">ATP-binding</keyword>
<dbReference type="SMART" id="SM00573">
    <property type="entry name" value="HSA"/>
    <property type="match status" value="1"/>
</dbReference>
<evidence type="ECO:0000256" key="6">
    <source>
        <dbReference type="ARBA" id="ARBA00022806"/>
    </source>
</evidence>
<feature type="region of interest" description="Disordered" evidence="13">
    <location>
        <begin position="654"/>
        <end position="812"/>
    </location>
</feature>
<feature type="compositionally biased region" description="Basic and acidic residues" evidence="13">
    <location>
        <begin position="2663"/>
        <end position="2678"/>
    </location>
</feature>
<dbReference type="GO" id="GO:0005524">
    <property type="term" value="F:ATP binding"/>
    <property type="evidence" value="ECO:0007669"/>
    <property type="project" value="UniProtKB-KW"/>
</dbReference>
<dbReference type="InterPro" id="IPR000330">
    <property type="entry name" value="SNF2_N"/>
</dbReference>
<dbReference type="GO" id="GO:0000812">
    <property type="term" value="C:Swr1 complex"/>
    <property type="evidence" value="ECO:0007669"/>
    <property type="project" value="TreeGrafter"/>
</dbReference>
<dbReference type="GO" id="GO:0003677">
    <property type="term" value="F:DNA binding"/>
    <property type="evidence" value="ECO:0007669"/>
    <property type="project" value="UniProtKB-KW"/>
</dbReference>
<feature type="region of interest" description="Disordered" evidence="13">
    <location>
        <begin position="92"/>
        <end position="116"/>
    </location>
</feature>
<sequence length="3138" mass="351021">MSDKQTAPILPPLNGGGGSNGSTTQQTVNLQQVLATAQGLNVLTTGAGQQFVITSQVPGLTQVIPSNASTNANIQQIGVNISRIVNISGTPPRASSVGVAGVSNSPLTSPTRQSSPKVVLATSPKLVRTSIRNMFVAPTSQASLQSPPARKKLKLADSTEKSTMIADDTMGYRRRIMEHKMKKMRAIREKYAENASELFFLHAGGNMMDFQTWRKKPPTPQYLHFLRQHRLDPDDDDEDLTAPLPAISEIPLTPTTTTVSTIVPVNQCTEVKISGINVAPVAISTTLPAAVAQLNQQGHVPGRPQGGRHGMVFAFRPAIQSSPVTAHPPPTSTLAPTLIIGNAPIVPSSPKSVTTTVPSSVIDKSTITTSITTTITTMTTSTVTFTGATTTIAVTTTTKTSSAPTTPVQPVVKLVKLPASNATSCDITNNQEQIVEKAKQEAYVMQRIAELQREGLWSERRLPKVQEPPRTKAHWDYLLEEMVWLAADFAQERKWKKAAAKKCARMVQKYFQEKAIQAQKAEKSQELRLKKIASFIAKEIKTFWTNVEKLVEYKQQTRLEEKRKQALDQHLNFIVGQTEKYSTWLTEGLNKTDGPQSIPASMNSSRISSPIPPGKSHSDEDFQPNQSSDDDEETIAKAEEELKSVTNHKEEVELLKKESELPLEDLLKELPPDYLENRSKSLSPASKEVEEENEKTADGDMDFVAASDESSDEEETIMEQEKLEENADYKQELDDLKAENEMSIDELMAKYGNISDVPMDVEQEPIQESDRESTKQEENEEESTSNESESEESDNEVGEEESQTQTDNETDIGLKSLLEDISMEKSSDDKTAELDHSDAHNEMDNVAALAESIQPKGNTLLTTSVVTKIPFLLKHPLREYQHIGLDWLVTMYDRKLNGILADEMGLGKTIQTIALLAHLACEKGNWGPHLIIVPTSVMLNWEMECKKWCPGFKILTYYGTQKERKQKRTGWTKPNAFHICITSYKLVIQDHQSFRRKKWKYLILDEAQNIKNFKSQRWQLLLNFQTQRRLLLTGTPLQNNLMELWSLMHFLMPNVFQSHREFKEWFSNPVTGMIEGNSEYNENIIRRLHKVLRPFLLRRLKTEVEKQLPKKYEHVVMCRLSKRQRYLYDDFMSRAKTKETLASGNLLSVINVLMQLRKVCNHPNLFEVRPTVSPFQMEAIEYVTASLIWSALDYDPFKHIDLSSVNLLLCDLELTLTAFVAHRVRRLQTPRKLIEEIDTQPDPFPRCPSGKIKINVRLSNQVKPSSVPRQTQAKLKNLAGILPTPKVGTSPLIKTANNQSTPTQGVTLKVAGGQQLQGYSVQLVQHQGSVKAIPVGTLAHNPQSTTVTPTTAATNAQRITVGNANIIDGLQRLATQTVAVKQGDSVQRIAMPNLAQMVQTSIGRHIILTSNQQNTNTVSFPVMTPCVQRLKVLPKSLMGLSTTATTVNKVIGGVVTTTSGTSGRPVMRVPPLNVTASSNITAQSAAGNGQSQQQSIRSGIVTRHAQKESEKAQIKERPKSEFYLPQLEEERKQRRQAKLRLVANINERRCAACPLYGEDLFMALRIGKPSTACRWHNGWVHCATAKDSTRTRRQFFSRTEALAEAIKSTEQIVEELKEVFERFVVHVPAVCAPTPRFHVSHPPPHKLFGQRRIQMELQRQLSPKLALFHPVASAMMTQFPDPRLIQYDCGKLQSLHQLLRKLKSENHRVLIFTQMTRMLDVLEAFLNFHGHIYLRLDGTTKVDQRQVLMERFNGDKRIFCFILSTRSGGVGVNLTGADTVIFYDSDWNPTMDAQAQDRCHRIGQTRDVHIYRLVSEKTVEENILKKANQKRLLGDLAIEGGNFTTAYFKSSTIQDLFNIDQSENDATTRMAEVLEQNRDRERFLQKDNQSQTLEDKIAMGALESALAAAEEDLDVQAAKTAKAEAVADLAEFDENIPLDDADRDDLQVSKAELEVQNLVSQLTPIERYAMKFVEESEGAFSAAQLAAAERELEEQKKEWELDRLRALREEEERRMRLADDDEKPLTFGREDAQNQVNSASNSKKLVNKKLPPNRRRNSRKNISKSAQESESETETTTESESESQEDVVEDSLDEESSHTESQSQGDEDEEEETNDQNDSGKGGYPKRKNRSNKSFSQNHFDLNSPRTRSRGNVKINLWTLDVSPILPGIKPKCRGRASNLRKQRELEMRMKAEENFVLPSSPVSSCKKLNNANVSNKFDEENMNQKGITSDLKSTDSEQDTILPAEELSESIENCKVIANHCIVATSSPKSKYIKTITIEESNSIPLNSVEAETCSQSGNSSGTSEQCKNSEESIIDDKVCDEDVTDMSSSIYITQSMYKLTAQSSNSEGDASYNDDSENSNVDLISQSSNSCLSTIESNTIKRISDSKCLKNSITLEIDEEINISENSLIAPLKNKMITQDIDENTGEFTEKLNDSISKNEIISSNINEVDMQIKEELLTSNSIKLKTLEDKIVYKFQDTNVSDDECGSKNDARTQTPTEKENVNIEETFKNKEQFDESTSNSNMTHNDTESISVIESRSSQEFSSIKQESFTKLDECMYDENDSKIQLTSSIQSSDNTFSFDILNSNESCGSESNLENKVKFRKPDISYGVITRSAKININVDNSENKNLETHTSLILSDESCESKQNQGNENSNSISNTHRKEVSKMTQIRRPDTPRPIIEQVRITRSSVVRSLTPPPSSNPMKSVHKKRPDTPLSECFKSSPRPATRSTSNINSPLRNEEQNTTSYERPMTRSSKSLDNGFLNPPPFRRSSSIPPMKPISEKLNEMKDCSSVSTRSKKNNEFNNINISTRRRPDTPVPTSEQTSRVTRSGLNFMLNLGKSSPNHMSNKGNKHIRKTDLSSDSKAQEEESSISSKTETLNTDSNGNAVVSETFTKHDDPLSTFNDINEKPQRTAKVVAILTLDTRSNYSNKASSSVHTKTSNCNSTDTKNNKKNVDSNSNSGPDSSEKNCVLRISDVTSNCKLDGWCSSGLDNRDRDRVSSNVYSNVASTYTNSSKSGKTSTMNKNTSLNSKLKTDKVSLPVQSTVIALVDLDNDPNYDSSDSSKRLRRKIKRTRLSSFAKPLIRGKTNESQIIDTVGDEEQIPPFKKTIRSQLPTPPPPSQTTQLEKLSSGTIS</sequence>
<keyword evidence="11" id="KW-0804">Transcription</keyword>
<feature type="region of interest" description="Disordered" evidence="13">
    <location>
        <begin position="2932"/>
        <end position="2971"/>
    </location>
</feature>
<keyword evidence="9" id="KW-0805">Transcription regulation</keyword>
<feature type="compositionally biased region" description="Polar residues" evidence="13">
    <location>
        <begin position="2821"/>
        <end position="2834"/>
    </location>
</feature>
<feature type="region of interest" description="Disordered" evidence="13">
    <location>
        <begin position="1483"/>
        <end position="1516"/>
    </location>
</feature>
<keyword evidence="3" id="KW-0597">Phosphoprotein</keyword>
<evidence type="ECO:0000313" key="20">
    <source>
        <dbReference type="RefSeq" id="XP_016766742.1"/>
    </source>
</evidence>
<dbReference type="InterPro" id="IPR001650">
    <property type="entry name" value="Helicase_C-like"/>
</dbReference>
<dbReference type="EnsemblMetazoa" id="XM_016911253">
    <property type="protein sequence ID" value="XP_016766742"/>
    <property type="gene ID" value="LOC413341"/>
</dbReference>
<name>A0A7M7IEK4_APIME</name>
<dbReference type="Gene3D" id="1.20.120.850">
    <property type="entry name" value="SWI2/SNF2 ATPases, N-terminal domain"/>
    <property type="match status" value="1"/>
</dbReference>
<feature type="compositionally biased region" description="Polar residues" evidence="13">
    <location>
        <begin position="104"/>
        <end position="116"/>
    </location>
</feature>
<feature type="compositionally biased region" description="Polar residues" evidence="13">
    <location>
        <begin position="2730"/>
        <end position="2761"/>
    </location>
</feature>
<evidence type="ECO:0000256" key="7">
    <source>
        <dbReference type="ARBA" id="ARBA00022840"/>
    </source>
</evidence>
<dbReference type="FunFam" id="1.20.120.850:FF:000012">
    <property type="entry name" value="protein PHOTOPERIOD-INDEPENDENT EARLY FLOWERING 1 isoform X3"/>
    <property type="match status" value="1"/>
</dbReference>
<feature type="domain" description="HSA" evidence="16">
    <location>
        <begin position="462"/>
        <end position="534"/>
    </location>
</feature>
<dbReference type="OMA" id="ACRWHNG"/>
<dbReference type="GO" id="GO:0010468">
    <property type="term" value="P:regulation of gene expression"/>
    <property type="evidence" value="ECO:0007669"/>
    <property type="project" value="UniProtKB-ARBA"/>
</dbReference>
<feature type="region of interest" description="Disordered" evidence="13">
    <location>
        <begin position="3101"/>
        <end position="3138"/>
    </location>
</feature>
<keyword evidence="12" id="KW-0539">Nucleus</keyword>
<proteinExistence type="inferred from homology"/>
<evidence type="ECO:0000256" key="13">
    <source>
        <dbReference type="SAM" id="MobiDB-lite"/>
    </source>
</evidence>
<evidence type="ECO:0000256" key="11">
    <source>
        <dbReference type="ARBA" id="ARBA00023163"/>
    </source>
</evidence>
<dbReference type="PROSITE" id="PS51204">
    <property type="entry name" value="HSA"/>
    <property type="match status" value="1"/>
</dbReference>
<dbReference type="PROSITE" id="PS51194">
    <property type="entry name" value="HELICASE_CTER"/>
    <property type="match status" value="1"/>
</dbReference>
<evidence type="ECO:0000313" key="19">
    <source>
        <dbReference type="RefSeq" id="XP_016766741.1"/>
    </source>
</evidence>
<feature type="compositionally biased region" description="Basic and acidic residues" evidence="13">
    <location>
        <begin position="768"/>
        <end position="777"/>
    </location>
</feature>
<dbReference type="KEGG" id="ame:413341"/>
<gene>
    <name evidence="17" type="primary">413341</name>
    <name evidence="19 20" type="synonym">LOC413341</name>
</gene>
<dbReference type="GO" id="GO:0016887">
    <property type="term" value="F:ATP hydrolysis activity"/>
    <property type="evidence" value="ECO:0007669"/>
    <property type="project" value="TreeGrafter"/>
</dbReference>
<evidence type="ECO:0000256" key="8">
    <source>
        <dbReference type="ARBA" id="ARBA00022853"/>
    </source>
</evidence>
<feature type="compositionally biased region" description="Low complexity" evidence="13">
    <location>
        <begin position="94"/>
        <end position="103"/>
    </location>
</feature>
<feature type="compositionally biased region" description="Acidic residues" evidence="13">
    <location>
        <begin position="709"/>
        <end position="718"/>
    </location>
</feature>
<comment type="similarity">
    <text evidence="2">Belongs to the SNF2/RAD54 helicase family. SWR1 subfamily.</text>
</comment>
<evidence type="ECO:0000313" key="18">
    <source>
        <dbReference type="Proteomes" id="UP000005203"/>
    </source>
</evidence>
<dbReference type="SUPFAM" id="SSF52540">
    <property type="entry name" value="P-loop containing nucleoside triphosphate hydrolases"/>
    <property type="match status" value="2"/>
</dbReference>
<dbReference type="InterPro" id="IPR038718">
    <property type="entry name" value="SNF2-like_sf"/>
</dbReference>
<dbReference type="CDD" id="cd18003">
    <property type="entry name" value="DEXQc_SRCAP"/>
    <property type="match status" value="1"/>
</dbReference>
<keyword evidence="18" id="KW-1185">Reference proteome</keyword>
<feature type="compositionally biased region" description="Basic and acidic residues" evidence="13">
    <location>
        <begin position="654"/>
        <end position="679"/>
    </location>
</feature>
<comment type="subcellular location">
    <subcellularLocation>
        <location evidence="1">Nucleus</location>
    </subcellularLocation>
</comment>
<keyword evidence="6 19" id="KW-0347">Helicase</keyword>
<dbReference type="FunFam" id="3.40.50.300:FF:000529">
    <property type="entry name" value="helicase SRCAP isoform X1"/>
    <property type="match status" value="1"/>
</dbReference>
<dbReference type="InterPro" id="IPR014012">
    <property type="entry name" value="HSA_dom"/>
</dbReference>
<evidence type="ECO:0000259" key="16">
    <source>
        <dbReference type="PROSITE" id="PS51204"/>
    </source>
</evidence>
<accession>A0A8B7KJK2</accession>
<feature type="compositionally biased region" description="Basic residues" evidence="13">
    <location>
        <begin position="2045"/>
        <end position="2062"/>
    </location>
</feature>
<reference evidence="19 20" key="2">
    <citation type="submission" date="2025-04" db="UniProtKB">
        <authorList>
            <consortium name="RefSeq"/>
        </authorList>
    </citation>
    <scope>IDENTIFICATION</scope>
    <source>
        <strain evidence="19 20">DH4</strain>
        <tissue evidence="19 20">Whole body</tissue>
    </source>
</reference>
<dbReference type="EnsemblMetazoa" id="XM_016911252">
    <property type="protein sequence ID" value="XP_016766741"/>
    <property type="gene ID" value="LOC413341"/>
</dbReference>
<evidence type="ECO:0000256" key="9">
    <source>
        <dbReference type="ARBA" id="ARBA00023015"/>
    </source>
</evidence>
<dbReference type="Gene3D" id="3.40.50.10810">
    <property type="entry name" value="Tandem AAA-ATPase domain"/>
    <property type="match status" value="1"/>
</dbReference>
<feature type="compositionally biased region" description="Low complexity" evidence="13">
    <location>
        <begin position="2941"/>
        <end position="2951"/>
    </location>
</feature>
<dbReference type="GO" id="GO:0042393">
    <property type="term" value="F:histone binding"/>
    <property type="evidence" value="ECO:0007669"/>
    <property type="project" value="TreeGrafter"/>
</dbReference>
<feature type="compositionally biased region" description="Polar residues" evidence="13">
    <location>
        <begin position="2033"/>
        <end position="2044"/>
    </location>
</feature>
<dbReference type="GO" id="GO:0006338">
    <property type="term" value="P:chromatin remodeling"/>
    <property type="evidence" value="ECO:0007669"/>
    <property type="project" value="UniProtKB-ARBA"/>
</dbReference>
<dbReference type="GO" id="GO:0004386">
    <property type="term" value="F:helicase activity"/>
    <property type="evidence" value="ECO:0007669"/>
    <property type="project" value="UniProtKB-KW"/>
</dbReference>
<feature type="region of interest" description="Disordered" evidence="13">
    <location>
        <begin position="2512"/>
        <end position="2532"/>
    </location>
</feature>
<evidence type="ECO:0000259" key="15">
    <source>
        <dbReference type="PROSITE" id="PS51194"/>
    </source>
</evidence>
<feature type="compositionally biased region" description="Low complexity" evidence="13">
    <location>
        <begin position="1483"/>
        <end position="1495"/>
    </location>
</feature>
<organism evidence="17">
    <name type="scientific">Apis mellifera</name>
    <name type="common">Honeybee</name>
    <dbReference type="NCBI Taxonomy" id="7460"/>
    <lineage>
        <taxon>Eukaryota</taxon>
        <taxon>Metazoa</taxon>
        <taxon>Ecdysozoa</taxon>
        <taxon>Arthropoda</taxon>
        <taxon>Hexapoda</taxon>
        <taxon>Insecta</taxon>
        <taxon>Pterygota</taxon>
        <taxon>Neoptera</taxon>
        <taxon>Endopterygota</taxon>
        <taxon>Hymenoptera</taxon>
        <taxon>Apocrita</taxon>
        <taxon>Aculeata</taxon>
        <taxon>Apoidea</taxon>
        <taxon>Anthophila</taxon>
        <taxon>Apidae</taxon>
        <taxon>Apis</taxon>
    </lineage>
</organism>
<evidence type="ECO:0000259" key="14">
    <source>
        <dbReference type="PROSITE" id="PS51192"/>
    </source>
</evidence>
<dbReference type="Pfam" id="PF07529">
    <property type="entry name" value="HSA"/>
    <property type="match status" value="1"/>
</dbReference>
<dbReference type="CDD" id="cd18793">
    <property type="entry name" value="SF2_C_SNF"/>
    <property type="match status" value="1"/>
</dbReference>
<feature type="compositionally biased region" description="Polar residues" evidence="13">
    <location>
        <begin position="593"/>
        <end position="608"/>
    </location>
</feature>
<reference evidence="17" key="1">
    <citation type="submission" date="2021-01" db="UniProtKB">
        <authorList>
            <consortium name="EnsemblMetazoa"/>
        </authorList>
    </citation>
    <scope>IDENTIFICATION</scope>
    <source>
        <strain evidence="17">DH4</strain>
    </source>
</reference>
<feature type="compositionally biased region" description="Acidic residues" evidence="13">
    <location>
        <begin position="2105"/>
        <end position="2115"/>
    </location>
</feature>
<dbReference type="RefSeq" id="XP_016766741.1">
    <property type="nucleotide sequence ID" value="XM_016911252.1"/>
</dbReference>
<dbReference type="FunFam" id="3.40.50.10810:FF:000005">
    <property type="entry name" value="Photoperiod-independent early flowering 1"/>
    <property type="match status" value="1"/>
</dbReference>
<dbReference type="OrthoDB" id="372624at2759"/>
<dbReference type="SMART" id="SM00487">
    <property type="entry name" value="DEXDc"/>
    <property type="match status" value="1"/>
</dbReference>
<dbReference type="Gene3D" id="3.40.50.300">
    <property type="entry name" value="P-loop containing nucleotide triphosphate hydrolases"/>
    <property type="match status" value="1"/>
</dbReference>
<feature type="region of interest" description="Disordered" evidence="13">
    <location>
        <begin position="1"/>
        <end position="24"/>
    </location>
</feature>
<evidence type="ECO:0000256" key="3">
    <source>
        <dbReference type="ARBA" id="ARBA00022553"/>
    </source>
</evidence>
<feature type="region of interest" description="Disordered" evidence="13">
    <location>
        <begin position="592"/>
        <end position="633"/>
    </location>
</feature>
<accession>A0A7M7IE94</accession>
<dbReference type="RefSeq" id="XP_016766742.1">
    <property type="nucleotide sequence ID" value="XM_016911253.2"/>
</dbReference>
<evidence type="ECO:0000313" key="17">
    <source>
        <dbReference type="EnsemblMetazoa" id="XP_016766741"/>
    </source>
</evidence>
<dbReference type="InterPro" id="IPR014001">
    <property type="entry name" value="Helicase_ATP-bd"/>
</dbReference>
<evidence type="ECO:0000256" key="1">
    <source>
        <dbReference type="ARBA" id="ARBA00004123"/>
    </source>
</evidence>
<dbReference type="InterPro" id="IPR027417">
    <property type="entry name" value="P-loop_NTPase"/>
</dbReference>